<dbReference type="Proteomes" id="UP000013911">
    <property type="component" value="Unassembled WGS sequence"/>
</dbReference>
<dbReference type="SMART" id="SM00763">
    <property type="entry name" value="AAA_PrkA"/>
    <property type="match status" value="1"/>
</dbReference>
<evidence type="ECO:0000313" key="3">
    <source>
        <dbReference type="Proteomes" id="UP000013911"/>
    </source>
</evidence>
<evidence type="ECO:0000313" key="2">
    <source>
        <dbReference type="EMBL" id="EON74443.1"/>
    </source>
</evidence>
<proteinExistence type="predicted"/>
<accession>R7ZK33</accession>
<dbReference type="Pfam" id="PF08298">
    <property type="entry name" value="AAA_PrkA"/>
    <property type="match status" value="1"/>
</dbReference>
<comment type="caution">
    <text evidence="2">The sequence shown here is derived from an EMBL/GenBank/DDBJ whole genome shotgun (WGS) entry which is preliminary data.</text>
</comment>
<organism evidence="2 3">
    <name type="scientific">Lysinibacillus sphaericus OT4b.31</name>
    <dbReference type="NCBI Taxonomy" id="1285586"/>
    <lineage>
        <taxon>Bacteria</taxon>
        <taxon>Bacillati</taxon>
        <taxon>Bacillota</taxon>
        <taxon>Bacilli</taxon>
        <taxon>Bacillales</taxon>
        <taxon>Bacillaceae</taxon>
        <taxon>Lysinibacillus</taxon>
    </lineage>
</organism>
<name>R7ZK33_LYSSH</name>
<dbReference type="PANTHER" id="PTHR30267">
    <property type="entry name" value="PROTEIN KINASE PRKA"/>
    <property type="match status" value="1"/>
</dbReference>
<feature type="domain" description="PrkA AAA" evidence="1">
    <location>
        <begin position="61"/>
        <end position="411"/>
    </location>
</feature>
<dbReference type="InterPro" id="IPR027417">
    <property type="entry name" value="P-loop_NTPase"/>
</dbReference>
<dbReference type="SUPFAM" id="SSF52540">
    <property type="entry name" value="P-loop containing nucleoside triphosphate hydrolases"/>
    <property type="match status" value="1"/>
</dbReference>
<dbReference type="PATRIC" id="fig|1285586.5.peg.219"/>
<gene>
    <name evidence="2" type="ORF">H131_01100</name>
</gene>
<dbReference type="InterPro" id="IPR013153">
    <property type="entry name" value="Prk_AAA"/>
</dbReference>
<dbReference type="PANTHER" id="PTHR30267:SF2">
    <property type="entry name" value="PROTEIN PRKA"/>
    <property type="match status" value="1"/>
</dbReference>
<dbReference type="InterPro" id="IPR016230">
    <property type="entry name" value="PrkA/YeaG"/>
</dbReference>
<evidence type="ECO:0000259" key="1">
    <source>
        <dbReference type="SMART" id="SM00763"/>
    </source>
</evidence>
<sequence>MATIYSLCMGIFKECKKVLGIIMSLISYYVINQALNGGKAINILNKVKSYREEENRLKWEGTFADYLSIIKERPEVAQTAHSRVYNMIKSAGLEERDGQKMYQFFGQEIFGLETAIERLVEEYFHPAARRLDVRKRILLLMGPVSGGKSTIVTLLKRGLEQYSRTDEGAVFAIKGCPMHEDPLHLIPHHLRKEFFEEYGIRIEGSLSPLNTMRLEKEYDGRIENVIIERITFSEDKRVGIGTFTPSDPKSQDIADLTGSIDFSTIGVFGSESDPRAYRFDGELNKANRGMMEFQEMLKLDEKFLWNLLSLTQEGNFKAGRFALISADELIVAHTNETEYRSFISNKKNEALHSRIIVMPIPYNLKVSQEELIYQKMIRESDISHVHIAPHALKAAAIFSVLTRLEVPKKQGVDLIKKMRLYDGENVEGFNSVDLEELKKEFPNEGMNGIDPRYIINRISSAIIRKEIPSINALDVLRSLKDGLDQHASISQEDREKYMNYIAVARREYDDIAKNEVQKAFVYSYEESAKTLMNNYLDNVEAFCNKNKIFDRLTGEEMNPDEKLMRSIEEQIGISENAKKAFREEILIRISAYARKGKRFDYNSHERLREAIQKKLFADLKDVVKITTSSKMPDESQLKKINEVVARLVDEHGYNTTSANELLQYVGSLLNR</sequence>
<dbReference type="eggNOG" id="COG2766">
    <property type="taxonomic scope" value="Bacteria"/>
</dbReference>
<dbReference type="InterPro" id="IPR010650">
    <property type="entry name" value="PrkA_C"/>
</dbReference>
<dbReference type="HOGENOM" id="CLU_028588_2_0_9"/>
<dbReference type="GO" id="GO:0004672">
    <property type="term" value="F:protein kinase activity"/>
    <property type="evidence" value="ECO:0007669"/>
    <property type="project" value="InterPro"/>
</dbReference>
<reference evidence="2 3" key="1">
    <citation type="submission" date="2013-04" db="EMBL/GenBank/DDBJ databases">
        <title>Draft genome of the heavy metal tolerant bacterium Lysinibacillus sphaericus strain OT4b.31.</title>
        <authorList>
            <person name="Pena-Montenegro T.D."/>
            <person name="Dussan J."/>
        </authorList>
    </citation>
    <scope>NUCLEOTIDE SEQUENCE [LARGE SCALE GENOMIC DNA]</scope>
    <source>
        <strain evidence="2 3">OT4b.31</strain>
    </source>
</reference>
<dbReference type="EMBL" id="AQPX01000003">
    <property type="protein sequence ID" value="EON74443.1"/>
    <property type="molecule type" value="Genomic_DNA"/>
</dbReference>
<dbReference type="AlphaFoldDB" id="R7ZK33"/>
<protein>
    <submittedName>
        <fullName evidence="2">Protein prkA</fullName>
    </submittedName>
</protein>
<dbReference type="Pfam" id="PF06798">
    <property type="entry name" value="PrkA"/>
    <property type="match status" value="1"/>
</dbReference>
<dbReference type="PIRSF" id="PIRSF000549">
    <property type="entry name" value="Ser_prot_kin"/>
    <property type="match status" value="1"/>
</dbReference>
<dbReference type="Gene3D" id="3.40.50.300">
    <property type="entry name" value="P-loop containing nucleotide triphosphate hydrolases"/>
    <property type="match status" value="1"/>
</dbReference>